<evidence type="ECO:0000313" key="2">
    <source>
        <dbReference type="Proteomes" id="UP000326779"/>
    </source>
</evidence>
<reference evidence="1 2" key="1">
    <citation type="submission" date="2019-10" db="EMBL/GenBank/DDBJ databases">
        <title>The completed genome of Lactobacillus harbinensis M1.</title>
        <authorList>
            <person name="Zheng Y."/>
        </authorList>
    </citation>
    <scope>NUCLEOTIDE SEQUENCE [LARGE SCALE GENOMIC DNA]</scope>
    <source>
        <strain evidence="1 2">M1</strain>
    </source>
</reference>
<organism evidence="1 2">
    <name type="scientific">Schleiferilactobacillus harbinensis</name>
    <dbReference type="NCBI Taxonomy" id="304207"/>
    <lineage>
        <taxon>Bacteria</taxon>
        <taxon>Bacillati</taxon>
        <taxon>Bacillota</taxon>
        <taxon>Bacilli</taxon>
        <taxon>Lactobacillales</taxon>
        <taxon>Lactobacillaceae</taxon>
        <taxon>Schleiferilactobacillus</taxon>
    </lineage>
</organism>
<protein>
    <submittedName>
        <fullName evidence="1">Uncharacterized protein</fullName>
    </submittedName>
</protein>
<dbReference type="AlphaFoldDB" id="A0A5P2U1A4"/>
<evidence type="ECO:0000313" key="1">
    <source>
        <dbReference type="EMBL" id="QFR22570.1"/>
    </source>
</evidence>
<dbReference type="RefSeq" id="WP_150393166.1">
    <property type="nucleotide sequence ID" value="NZ_CP041364.1"/>
</dbReference>
<name>A0A5P2U1A4_9LACO</name>
<dbReference type="Proteomes" id="UP000326779">
    <property type="component" value="Chromosome"/>
</dbReference>
<accession>A0A5P2U1A4</accession>
<proteinExistence type="predicted"/>
<dbReference type="GeneID" id="78511330"/>
<sequence length="64" mass="7105">MSQKVHNGKKFGNLSLPLGFIALDLYLLFLKGVSNPLQVTLIWVSLIIFVLIAVTPIRKPGRQS</sequence>
<dbReference type="KEGG" id="lhb:D1010_03440"/>
<gene>
    <name evidence="1" type="ORF">D1010_03440</name>
</gene>
<dbReference type="EMBL" id="CP045143">
    <property type="protein sequence ID" value="QFR22570.1"/>
    <property type="molecule type" value="Genomic_DNA"/>
</dbReference>